<dbReference type="RefSeq" id="XP_007399122.1">
    <property type="nucleotide sequence ID" value="XM_007399060.1"/>
</dbReference>
<evidence type="ECO:0000313" key="2">
    <source>
        <dbReference type="Proteomes" id="UP000008370"/>
    </source>
</evidence>
<dbReference type="InParanoid" id="K5W139"/>
<dbReference type="GeneID" id="18913182"/>
<dbReference type="HOGENOM" id="CLU_2498604_0_0_1"/>
<dbReference type="EMBL" id="JH930475">
    <property type="protein sequence ID" value="EKM52790.1"/>
    <property type="molecule type" value="Genomic_DNA"/>
</dbReference>
<evidence type="ECO:0000313" key="1">
    <source>
        <dbReference type="EMBL" id="EKM52790.1"/>
    </source>
</evidence>
<proteinExistence type="predicted"/>
<dbReference type="AlphaFoldDB" id="K5W139"/>
<dbReference type="KEGG" id="pco:PHACADRAFT_212002"/>
<accession>K5W139</accession>
<organism evidence="1 2">
    <name type="scientific">Phanerochaete carnosa (strain HHB-10118-sp)</name>
    <name type="common">White-rot fungus</name>
    <name type="synonym">Peniophora carnosa</name>
    <dbReference type="NCBI Taxonomy" id="650164"/>
    <lineage>
        <taxon>Eukaryota</taxon>
        <taxon>Fungi</taxon>
        <taxon>Dikarya</taxon>
        <taxon>Basidiomycota</taxon>
        <taxon>Agaricomycotina</taxon>
        <taxon>Agaricomycetes</taxon>
        <taxon>Polyporales</taxon>
        <taxon>Phanerochaetaceae</taxon>
        <taxon>Phanerochaete</taxon>
    </lineage>
</organism>
<sequence length="86" mass="9282">MSAVNAAAEGVASLPTVPNDMNPSTMAFEWLEAPGVNSVHLGIWTVLLEREVMAAVKTTGSGGHNIDWKGIVRTRETVEIPYNLNF</sequence>
<dbReference type="Proteomes" id="UP000008370">
    <property type="component" value="Unassembled WGS sequence"/>
</dbReference>
<protein>
    <submittedName>
        <fullName evidence="1">Uncharacterized protein</fullName>
    </submittedName>
</protein>
<name>K5W139_PHACS</name>
<reference evidence="1 2" key="1">
    <citation type="journal article" date="2012" name="BMC Genomics">
        <title>Comparative genomics of the white-rot fungi, Phanerochaete carnosa and P. chrysosporium, to elucidate the genetic basis of the distinct wood types they colonize.</title>
        <authorList>
            <person name="Suzuki H."/>
            <person name="MacDonald J."/>
            <person name="Syed K."/>
            <person name="Salamov A."/>
            <person name="Hori C."/>
            <person name="Aerts A."/>
            <person name="Henrissat B."/>
            <person name="Wiebenga A."/>
            <person name="vanKuyk P.A."/>
            <person name="Barry K."/>
            <person name="Lindquist E."/>
            <person name="LaButti K."/>
            <person name="Lapidus A."/>
            <person name="Lucas S."/>
            <person name="Coutinho P."/>
            <person name="Gong Y."/>
            <person name="Samejima M."/>
            <person name="Mahadevan R."/>
            <person name="Abou-Zaid M."/>
            <person name="de Vries R.P."/>
            <person name="Igarashi K."/>
            <person name="Yadav J.S."/>
            <person name="Grigoriev I.V."/>
            <person name="Master E.R."/>
        </authorList>
    </citation>
    <scope>NUCLEOTIDE SEQUENCE [LARGE SCALE GENOMIC DNA]</scope>
    <source>
        <strain evidence="1 2">HHB-10118-sp</strain>
    </source>
</reference>
<keyword evidence="2" id="KW-1185">Reference proteome</keyword>
<gene>
    <name evidence="1" type="ORF">PHACADRAFT_212002</name>
</gene>